<evidence type="ECO:0000256" key="1">
    <source>
        <dbReference type="ARBA" id="ARBA00004304"/>
    </source>
</evidence>
<feature type="transmembrane region" description="Helical" evidence="8">
    <location>
        <begin position="132"/>
        <end position="153"/>
    </location>
</feature>
<dbReference type="PANTHER" id="PTHR13032">
    <property type="entry name" value="MITOCHONDRIAL IMPORT INNER MEMBRANE TRANSLOCASE SUBUNIT TIM21"/>
    <property type="match status" value="1"/>
</dbReference>
<accession>A0ABD3VH48</accession>
<keyword evidence="10" id="KW-1185">Reference proteome</keyword>
<dbReference type="InterPro" id="IPR038552">
    <property type="entry name" value="Tim21_IMS_sf"/>
</dbReference>
<sequence length="265" mass="30533">MQLPIALIVRIFFKNFFLKRSKVVIEHIIREMSVILQSFLRNGTFSGRNIFVKKVIRFYPLSTRLPAINDLCKQVAGCQLKVRKISTDLKKENDGKQEKHTERTGKELDIARESPYAGLSPGQKVKEATKDASYLVVIVVGIGILGVMMYYIFLELFSSQSPSGVYGNALKLCQQDERLKFKLGEPIKGYGETTSRGRRRYVSHTEYTTPDGVRHMMMQFYVEGPKRKGTAHLDVYKNEQGKYEYRFLFIDLDATHESIVIMDRR</sequence>
<evidence type="ECO:0000256" key="8">
    <source>
        <dbReference type="RuleBase" id="RU367142"/>
    </source>
</evidence>
<evidence type="ECO:0000256" key="2">
    <source>
        <dbReference type="ARBA" id="ARBA00010867"/>
    </source>
</evidence>
<evidence type="ECO:0000256" key="7">
    <source>
        <dbReference type="ARBA" id="ARBA00023136"/>
    </source>
</evidence>
<reference evidence="9 10" key="1">
    <citation type="submission" date="2024-11" db="EMBL/GenBank/DDBJ databases">
        <title>Chromosome-level genome assembly of the freshwater bivalve Anodonta woodiana.</title>
        <authorList>
            <person name="Chen X."/>
        </authorList>
    </citation>
    <scope>NUCLEOTIDE SEQUENCE [LARGE SCALE GENOMIC DNA]</scope>
    <source>
        <strain evidence="9">MN2024</strain>
        <tissue evidence="9">Gills</tissue>
    </source>
</reference>
<gene>
    <name evidence="9" type="ORF">ACJMK2_010594</name>
</gene>
<comment type="function">
    <text evidence="8">Essential component of the TIM23 complex, a complex that mediates the translocation of transit peptide-containing proteins across the mitochondrial inner membrane.</text>
</comment>
<dbReference type="Proteomes" id="UP001634394">
    <property type="component" value="Unassembled WGS sequence"/>
</dbReference>
<protein>
    <recommendedName>
        <fullName evidence="8">Mitochondrial import inner membrane translocase subunit Tim21</fullName>
    </recommendedName>
</protein>
<dbReference type="PANTHER" id="PTHR13032:SF6">
    <property type="entry name" value="MITOCHONDRIAL IMPORT INNER MEMBRANE TRANSLOCASE SUBUNIT TIM21"/>
    <property type="match status" value="1"/>
</dbReference>
<keyword evidence="6 8" id="KW-0496">Mitochondrion</keyword>
<comment type="caution">
    <text evidence="9">The sequence shown here is derived from an EMBL/GenBank/DDBJ whole genome shotgun (WGS) entry which is preliminary data.</text>
</comment>
<evidence type="ECO:0000256" key="3">
    <source>
        <dbReference type="ARBA" id="ARBA00022692"/>
    </source>
</evidence>
<keyword evidence="8" id="KW-0811">Translocation</keyword>
<keyword evidence="7 8" id="KW-0472">Membrane</keyword>
<keyword evidence="4" id="KW-0809">Transit peptide</keyword>
<dbReference type="Pfam" id="PF08294">
    <property type="entry name" value="TIM21"/>
    <property type="match status" value="1"/>
</dbReference>
<evidence type="ECO:0000256" key="4">
    <source>
        <dbReference type="ARBA" id="ARBA00022946"/>
    </source>
</evidence>
<evidence type="ECO:0000313" key="10">
    <source>
        <dbReference type="Proteomes" id="UP001634394"/>
    </source>
</evidence>
<keyword evidence="8" id="KW-0653">Protein transport</keyword>
<keyword evidence="8" id="KW-0813">Transport</keyword>
<keyword evidence="3 8" id="KW-0812">Transmembrane</keyword>
<organism evidence="9 10">
    <name type="scientific">Sinanodonta woodiana</name>
    <name type="common">Chinese pond mussel</name>
    <name type="synonym">Anodonta woodiana</name>
    <dbReference type="NCBI Taxonomy" id="1069815"/>
    <lineage>
        <taxon>Eukaryota</taxon>
        <taxon>Metazoa</taxon>
        <taxon>Spiralia</taxon>
        <taxon>Lophotrochozoa</taxon>
        <taxon>Mollusca</taxon>
        <taxon>Bivalvia</taxon>
        <taxon>Autobranchia</taxon>
        <taxon>Heteroconchia</taxon>
        <taxon>Palaeoheterodonta</taxon>
        <taxon>Unionida</taxon>
        <taxon>Unionoidea</taxon>
        <taxon>Unionidae</taxon>
        <taxon>Unioninae</taxon>
        <taxon>Sinanodonta</taxon>
    </lineage>
</organism>
<dbReference type="EMBL" id="JBJQND010000012">
    <property type="protein sequence ID" value="KAL3860471.1"/>
    <property type="molecule type" value="Genomic_DNA"/>
</dbReference>
<dbReference type="Gene3D" id="3.10.450.320">
    <property type="entry name" value="Mitochondrial import inner membrane translocase subunit Tim21"/>
    <property type="match status" value="1"/>
</dbReference>
<proteinExistence type="inferred from homology"/>
<comment type="similarity">
    <text evidence="2 8">Belongs to the TIM21 family.</text>
</comment>
<evidence type="ECO:0000313" key="9">
    <source>
        <dbReference type="EMBL" id="KAL3860471.1"/>
    </source>
</evidence>
<comment type="subcellular location">
    <subcellularLocation>
        <location evidence="8">Mitochondrion inner membrane</location>
        <topology evidence="8">Single-pass membrane protein</topology>
    </subcellularLocation>
    <subcellularLocation>
        <location evidence="1">Mitochondrion membrane</location>
        <topology evidence="1">Single-pass membrane protein</topology>
    </subcellularLocation>
</comment>
<comment type="subunit">
    <text evidence="8">Component of the TIM23 complex.</text>
</comment>
<dbReference type="GO" id="GO:0030150">
    <property type="term" value="P:protein import into mitochondrial matrix"/>
    <property type="evidence" value="ECO:0007669"/>
    <property type="project" value="UniProtKB-UniRule"/>
</dbReference>
<dbReference type="AlphaFoldDB" id="A0ABD3VH48"/>
<evidence type="ECO:0000256" key="5">
    <source>
        <dbReference type="ARBA" id="ARBA00022989"/>
    </source>
</evidence>
<name>A0ABD3VH48_SINWO</name>
<keyword evidence="5 8" id="KW-1133">Transmembrane helix</keyword>
<keyword evidence="8" id="KW-0999">Mitochondrion inner membrane</keyword>
<dbReference type="GO" id="GO:0005744">
    <property type="term" value="C:TIM23 mitochondrial import inner membrane translocase complex"/>
    <property type="evidence" value="ECO:0007669"/>
    <property type="project" value="UniProtKB-UniRule"/>
</dbReference>
<dbReference type="InterPro" id="IPR013261">
    <property type="entry name" value="Tim21"/>
</dbReference>
<evidence type="ECO:0000256" key="6">
    <source>
        <dbReference type="ARBA" id="ARBA00023128"/>
    </source>
</evidence>